<keyword evidence="7" id="KW-0326">Glycosidase</keyword>
<protein>
    <recommendedName>
        <fullName evidence="3">DNA-3-methyladenine glycosylase II</fullName>
        <ecNumber evidence="3">3.2.2.21</ecNumber>
    </recommendedName>
</protein>
<dbReference type="InterPro" id="IPR003265">
    <property type="entry name" value="HhH-GPD_domain"/>
</dbReference>
<dbReference type="SUPFAM" id="SSF48150">
    <property type="entry name" value="DNA-glycosylase"/>
    <property type="match status" value="1"/>
</dbReference>
<dbReference type="EMBL" id="JAUSUC010000058">
    <property type="protein sequence ID" value="MDQ0216578.1"/>
    <property type="molecule type" value="Genomic_DNA"/>
</dbReference>
<dbReference type="Gene3D" id="1.10.340.30">
    <property type="entry name" value="Hypothetical protein, domain 2"/>
    <property type="match status" value="1"/>
</dbReference>
<keyword evidence="7" id="KW-0378">Hydrolase</keyword>
<evidence type="ECO:0000313" key="8">
    <source>
        <dbReference type="Proteomes" id="UP001237207"/>
    </source>
</evidence>
<dbReference type="PANTHER" id="PTHR43003">
    <property type="entry name" value="DNA-3-METHYLADENINE GLYCOSYLASE"/>
    <property type="match status" value="1"/>
</dbReference>
<dbReference type="Gene3D" id="1.10.1670.40">
    <property type="match status" value="1"/>
</dbReference>
<evidence type="ECO:0000313" key="7">
    <source>
        <dbReference type="EMBL" id="MDQ0216578.1"/>
    </source>
</evidence>
<comment type="caution">
    <text evidence="7">The sequence shown here is derived from an EMBL/GenBank/DDBJ whole genome shotgun (WGS) entry which is preliminary data.</text>
</comment>
<dbReference type="CDD" id="cd00056">
    <property type="entry name" value="ENDO3c"/>
    <property type="match status" value="1"/>
</dbReference>
<dbReference type="InterPro" id="IPR011257">
    <property type="entry name" value="DNA_glycosylase"/>
</dbReference>
<dbReference type="Proteomes" id="UP001237207">
    <property type="component" value="Unassembled WGS sequence"/>
</dbReference>
<sequence>MWQEKIEKAGPYHFDQVLDRLSIDPLNQIFPDERMIHVPIYTLKEVAQIQAIGTVEEPIFIIKGENHQTKLVVLQEISKIFQWDMPLKPMITHFQETDMAEIVAEHYGTPIVLDFSPYSCIIKCIIHQQLNLKFAHTLTERFVKQFGEKRKGVWFYPTPEKAASITIPQLRDLQFSQRKAEYVIGFSELVANQQIDLTALANEPNEAILKKLTKVRGIGPWTVENFLMFGLGRKNLFPKQDIGIQRAIQQLKGLEHKPTFEQMEEWSKEWAPYLSYASLYLWRSIEKRK</sequence>
<gene>
    <name evidence="7" type="ORF">J2S13_003040</name>
</gene>
<evidence type="ECO:0000256" key="4">
    <source>
        <dbReference type="ARBA" id="ARBA00022763"/>
    </source>
</evidence>
<comment type="similarity">
    <text evidence="2">Belongs to the alkylbase DNA glycosidase AlkA family.</text>
</comment>
<dbReference type="GO" id="GO:0006307">
    <property type="term" value="P:DNA alkylation repair"/>
    <property type="evidence" value="ECO:0007669"/>
    <property type="project" value="TreeGrafter"/>
</dbReference>
<dbReference type="GO" id="GO:0006285">
    <property type="term" value="P:base-excision repair, AP site formation"/>
    <property type="evidence" value="ECO:0007669"/>
    <property type="project" value="TreeGrafter"/>
</dbReference>
<evidence type="ECO:0000256" key="1">
    <source>
        <dbReference type="ARBA" id="ARBA00000086"/>
    </source>
</evidence>
<dbReference type="InterPro" id="IPR051912">
    <property type="entry name" value="Alkylbase_DNA_Glycosylase/TA"/>
</dbReference>
<dbReference type="GO" id="GO:0008725">
    <property type="term" value="F:DNA-3-methyladenine glycosylase activity"/>
    <property type="evidence" value="ECO:0007669"/>
    <property type="project" value="TreeGrafter"/>
</dbReference>
<name>A0AAJ1T103_9BACI</name>
<comment type="catalytic activity">
    <reaction evidence="1">
        <text>Hydrolysis of alkylated DNA, releasing 3-methyladenine, 3-methylguanine, 7-methylguanine and 7-methyladenine.</text>
        <dbReference type="EC" id="3.2.2.21"/>
    </reaction>
</comment>
<dbReference type="GO" id="GO:0032993">
    <property type="term" value="C:protein-DNA complex"/>
    <property type="evidence" value="ECO:0007669"/>
    <property type="project" value="TreeGrafter"/>
</dbReference>
<dbReference type="Pfam" id="PF00730">
    <property type="entry name" value="HhH-GPD"/>
    <property type="match status" value="1"/>
</dbReference>
<dbReference type="PANTHER" id="PTHR43003:SF5">
    <property type="entry name" value="DNA-3-METHYLADENINE GLYCOSYLASE"/>
    <property type="match status" value="1"/>
</dbReference>
<keyword evidence="4" id="KW-0227">DNA damage</keyword>
<evidence type="ECO:0000256" key="2">
    <source>
        <dbReference type="ARBA" id="ARBA00010817"/>
    </source>
</evidence>
<evidence type="ECO:0000256" key="3">
    <source>
        <dbReference type="ARBA" id="ARBA00012000"/>
    </source>
</evidence>
<organism evidence="7 8">
    <name type="scientific">Oikeobacillus pervagus</name>
    <dbReference type="NCBI Taxonomy" id="1325931"/>
    <lineage>
        <taxon>Bacteria</taxon>
        <taxon>Bacillati</taxon>
        <taxon>Bacillota</taxon>
        <taxon>Bacilli</taxon>
        <taxon>Bacillales</taxon>
        <taxon>Bacillaceae</taxon>
        <taxon>Oikeobacillus</taxon>
    </lineage>
</organism>
<accession>A0AAJ1T103</accession>
<evidence type="ECO:0000259" key="6">
    <source>
        <dbReference type="SMART" id="SM00478"/>
    </source>
</evidence>
<dbReference type="RefSeq" id="WP_307258644.1">
    <property type="nucleotide sequence ID" value="NZ_JAUSUC010000058.1"/>
</dbReference>
<dbReference type="SMART" id="SM00478">
    <property type="entry name" value="ENDO3c"/>
    <property type="match status" value="1"/>
</dbReference>
<keyword evidence="8" id="KW-1185">Reference proteome</keyword>
<feature type="domain" description="HhH-GPD" evidence="6">
    <location>
        <begin position="126"/>
        <end position="286"/>
    </location>
</feature>
<dbReference type="GO" id="GO:0005737">
    <property type="term" value="C:cytoplasm"/>
    <property type="evidence" value="ECO:0007669"/>
    <property type="project" value="TreeGrafter"/>
</dbReference>
<dbReference type="GO" id="GO:0043916">
    <property type="term" value="F:DNA-7-methylguanine glycosylase activity"/>
    <property type="evidence" value="ECO:0007669"/>
    <property type="project" value="TreeGrafter"/>
</dbReference>
<dbReference type="FunFam" id="1.10.340.30:FF:000004">
    <property type="entry name" value="DNA-3-methyladenine glycosylase II"/>
    <property type="match status" value="1"/>
</dbReference>
<proteinExistence type="inferred from homology"/>
<dbReference type="EC" id="3.2.2.21" evidence="3"/>
<reference evidence="7" key="1">
    <citation type="submission" date="2023-07" db="EMBL/GenBank/DDBJ databases">
        <title>Genomic Encyclopedia of Type Strains, Phase IV (KMG-IV): sequencing the most valuable type-strain genomes for metagenomic binning, comparative biology and taxonomic classification.</title>
        <authorList>
            <person name="Goeker M."/>
        </authorList>
    </citation>
    <scope>NUCLEOTIDE SEQUENCE</scope>
    <source>
        <strain evidence="7">DSM 23947</strain>
    </source>
</reference>
<dbReference type="GO" id="GO:0032131">
    <property type="term" value="F:alkylated DNA binding"/>
    <property type="evidence" value="ECO:0007669"/>
    <property type="project" value="TreeGrafter"/>
</dbReference>
<evidence type="ECO:0000256" key="5">
    <source>
        <dbReference type="ARBA" id="ARBA00023204"/>
    </source>
</evidence>
<dbReference type="AlphaFoldDB" id="A0AAJ1T103"/>
<keyword evidence="5" id="KW-0234">DNA repair</keyword>